<reference evidence="5 6" key="1">
    <citation type="journal article" date="2008" name="Nature">
        <title>Genome analysis of the platypus reveals unique signatures of evolution.</title>
        <authorList>
            <person name="Warren W.C."/>
            <person name="Hillier L.W."/>
            <person name="Marshall Graves J.A."/>
            <person name="Birney E."/>
            <person name="Ponting C.P."/>
            <person name="Grutzner F."/>
            <person name="Belov K."/>
            <person name="Miller W."/>
            <person name="Clarke L."/>
            <person name="Chinwalla A.T."/>
            <person name="Yang S.P."/>
            <person name="Heger A."/>
            <person name="Locke D.P."/>
            <person name="Miethke P."/>
            <person name="Waters P.D."/>
            <person name="Veyrunes F."/>
            <person name="Fulton L."/>
            <person name="Fulton B."/>
            <person name="Graves T."/>
            <person name="Wallis J."/>
            <person name="Puente X.S."/>
            <person name="Lopez-Otin C."/>
            <person name="Ordonez G.R."/>
            <person name="Eichler E.E."/>
            <person name="Chen L."/>
            <person name="Cheng Z."/>
            <person name="Deakin J.E."/>
            <person name="Alsop A."/>
            <person name="Thompson K."/>
            <person name="Kirby P."/>
            <person name="Papenfuss A.T."/>
            <person name="Wakefield M.J."/>
            <person name="Olender T."/>
            <person name="Lancet D."/>
            <person name="Huttley G.A."/>
            <person name="Smit A.F."/>
            <person name="Pask A."/>
            <person name="Temple-Smith P."/>
            <person name="Batzer M.A."/>
            <person name="Walker J.A."/>
            <person name="Konkel M.K."/>
            <person name="Harris R.S."/>
            <person name="Whittington C.M."/>
            <person name="Wong E.S."/>
            <person name="Gemmell N.J."/>
            <person name="Buschiazzo E."/>
            <person name="Vargas Jentzsch I.M."/>
            <person name="Merkel A."/>
            <person name="Schmitz J."/>
            <person name="Zemann A."/>
            <person name="Churakov G."/>
            <person name="Kriegs J.O."/>
            <person name="Brosius J."/>
            <person name="Murchison E.P."/>
            <person name="Sachidanandam R."/>
            <person name="Smith C."/>
            <person name="Hannon G.J."/>
            <person name="Tsend-Ayush E."/>
            <person name="McMillan D."/>
            <person name="Attenborough R."/>
            <person name="Rens W."/>
            <person name="Ferguson-Smith M."/>
            <person name="Lefevre C.M."/>
            <person name="Sharp J.A."/>
            <person name="Nicholas K.R."/>
            <person name="Ray D.A."/>
            <person name="Kube M."/>
            <person name="Reinhardt R."/>
            <person name="Pringle T.H."/>
            <person name="Taylor J."/>
            <person name="Jones R.C."/>
            <person name="Nixon B."/>
            <person name="Dacheux J.L."/>
            <person name="Niwa H."/>
            <person name="Sekita Y."/>
            <person name="Huang X."/>
            <person name="Stark A."/>
            <person name="Kheradpour P."/>
            <person name="Kellis M."/>
            <person name="Flicek P."/>
            <person name="Chen Y."/>
            <person name="Webber C."/>
            <person name="Hardison R."/>
            <person name="Nelson J."/>
            <person name="Hallsworth-Pepin K."/>
            <person name="Delehaunty K."/>
            <person name="Markovic C."/>
            <person name="Minx P."/>
            <person name="Feng Y."/>
            <person name="Kremitzki C."/>
            <person name="Mitreva M."/>
            <person name="Glasscock J."/>
            <person name="Wylie T."/>
            <person name="Wohldmann P."/>
            <person name="Thiru P."/>
            <person name="Nhan M.N."/>
            <person name="Pohl C.S."/>
            <person name="Smith S.M."/>
            <person name="Hou S."/>
            <person name="Nefedov M."/>
            <person name="de Jong P.J."/>
            <person name="Renfree M.B."/>
            <person name="Mardis E.R."/>
            <person name="Wilson R.K."/>
        </authorList>
    </citation>
    <scope>NUCLEOTIDE SEQUENCE [LARGE SCALE GENOMIC DNA]</scope>
    <source>
        <strain evidence="5 6">Glennie</strain>
    </source>
</reference>
<dbReference type="Bgee" id="ENSOANG00000039461">
    <property type="expression patterns" value="Expressed in brain and 8 other cell types or tissues"/>
</dbReference>
<dbReference type="GO" id="GO:0005634">
    <property type="term" value="C:nucleus"/>
    <property type="evidence" value="ECO:0000318"/>
    <property type="project" value="GO_Central"/>
</dbReference>
<dbReference type="SUPFAM" id="SSF54236">
    <property type="entry name" value="Ubiquitin-like"/>
    <property type="match status" value="1"/>
</dbReference>
<dbReference type="InterPro" id="IPR029071">
    <property type="entry name" value="Ubiquitin-like_domsf"/>
</dbReference>
<evidence type="ECO:0000256" key="2">
    <source>
        <dbReference type="ARBA" id="ARBA00022490"/>
    </source>
</evidence>
<dbReference type="CDD" id="cd01789">
    <property type="entry name" value="Ubl_TBCB"/>
    <property type="match status" value="1"/>
</dbReference>
<dbReference type="InterPro" id="IPR000626">
    <property type="entry name" value="Ubiquitin-like_dom"/>
</dbReference>
<dbReference type="GO" id="GO:0051010">
    <property type="term" value="F:microtubule plus-end binding"/>
    <property type="evidence" value="ECO:0000318"/>
    <property type="project" value="GO_Central"/>
</dbReference>
<dbReference type="Gene3D" id="3.10.20.90">
    <property type="entry name" value="Phosphatidylinositol 3-kinase Catalytic Subunit, Chain A, domain 1"/>
    <property type="match status" value="1"/>
</dbReference>
<feature type="region of interest" description="Disordered" evidence="3">
    <location>
        <begin position="48"/>
        <end position="103"/>
    </location>
</feature>
<keyword evidence="6" id="KW-1185">Reference proteome</keyword>
<dbReference type="GO" id="GO:0007021">
    <property type="term" value="P:tubulin complex assembly"/>
    <property type="evidence" value="ECO:0007669"/>
    <property type="project" value="InterPro"/>
</dbReference>
<evidence type="ECO:0000313" key="6">
    <source>
        <dbReference type="Proteomes" id="UP000002279"/>
    </source>
</evidence>
<dbReference type="InterPro" id="IPR036859">
    <property type="entry name" value="CAP-Gly_dom_sf"/>
</dbReference>
<accession>A0A6I8PHQ6</accession>
<dbReference type="Proteomes" id="UP000002279">
    <property type="component" value="Chromosome 5"/>
</dbReference>
<evidence type="ECO:0000313" key="5">
    <source>
        <dbReference type="Ensembl" id="ENSOANP00000054586.1"/>
    </source>
</evidence>
<dbReference type="PANTHER" id="PTHR18916:SF85">
    <property type="entry name" value="TUBULIN-FOLDING COFACTOR B"/>
    <property type="match status" value="1"/>
</dbReference>
<dbReference type="AlphaFoldDB" id="A0A6I8PHQ6"/>
<feature type="domain" description="Ubiquitin-like" evidence="4">
    <location>
        <begin position="112"/>
        <end position="194"/>
    </location>
</feature>
<dbReference type="GO" id="GO:0005938">
    <property type="term" value="C:cell cortex"/>
    <property type="evidence" value="ECO:0000318"/>
    <property type="project" value="GO_Central"/>
</dbReference>
<dbReference type="Pfam" id="PF14560">
    <property type="entry name" value="Ubiquitin_2"/>
    <property type="match status" value="1"/>
</dbReference>
<evidence type="ECO:0000256" key="3">
    <source>
        <dbReference type="SAM" id="MobiDB-lite"/>
    </source>
</evidence>
<reference evidence="5" key="2">
    <citation type="submission" date="2025-08" db="UniProtKB">
        <authorList>
            <consortium name="Ensembl"/>
        </authorList>
    </citation>
    <scope>IDENTIFICATION</scope>
    <source>
        <strain evidence="5">Glennie</strain>
    </source>
</reference>
<gene>
    <name evidence="5" type="primary">TBCB</name>
</gene>
<evidence type="ECO:0000256" key="1">
    <source>
        <dbReference type="ARBA" id="ARBA00004496"/>
    </source>
</evidence>
<dbReference type="GO" id="GO:0007023">
    <property type="term" value="P:post-chaperonin tubulin folding pathway"/>
    <property type="evidence" value="ECO:0007669"/>
    <property type="project" value="InterPro"/>
</dbReference>
<dbReference type="InParanoid" id="A0A6I8PHQ6"/>
<feature type="region of interest" description="Disordered" evidence="3">
    <location>
        <begin position="1"/>
        <end position="32"/>
    </location>
</feature>
<dbReference type="GeneTree" id="ENSGT00940000156119"/>
<dbReference type="GO" id="GO:0043014">
    <property type="term" value="F:alpha-tubulin binding"/>
    <property type="evidence" value="ECO:0007669"/>
    <property type="project" value="InterPro"/>
</dbReference>
<comment type="subcellular location">
    <subcellularLocation>
        <location evidence="1">Cytoplasm</location>
    </subcellularLocation>
</comment>
<dbReference type="GO" id="GO:0035371">
    <property type="term" value="C:microtubule plus-end"/>
    <property type="evidence" value="ECO:0000318"/>
    <property type="project" value="GO_Central"/>
</dbReference>
<organism evidence="5 6">
    <name type="scientific">Ornithorhynchus anatinus</name>
    <name type="common">Duckbill platypus</name>
    <dbReference type="NCBI Taxonomy" id="9258"/>
    <lineage>
        <taxon>Eukaryota</taxon>
        <taxon>Metazoa</taxon>
        <taxon>Chordata</taxon>
        <taxon>Craniata</taxon>
        <taxon>Vertebrata</taxon>
        <taxon>Euteleostomi</taxon>
        <taxon>Mammalia</taxon>
        <taxon>Monotremata</taxon>
        <taxon>Ornithorhynchidae</taxon>
        <taxon>Ornithorhynchus</taxon>
    </lineage>
</organism>
<reference evidence="5" key="3">
    <citation type="submission" date="2025-09" db="UniProtKB">
        <authorList>
            <consortium name="Ensembl"/>
        </authorList>
    </citation>
    <scope>IDENTIFICATION</scope>
    <source>
        <strain evidence="5">Glennie</strain>
    </source>
</reference>
<dbReference type="PANTHER" id="PTHR18916">
    <property type="entry name" value="DYNACTIN 1-RELATED MICROTUBULE-BINDING"/>
    <property type="match status" value="1"/>
</dbReference>
<evidence type="ECO:0000259" key="4">
    <source>
        <dbReference type="Pfam" id="PF14560"/>
    </source>
</evidence>
<dbReference type="Ensembl" id="ENSOANT00000056245.1">
    <property type="protein sequence ID" value="ENSOANP00000054586.1"/>
    <property type="gene ID" value="ENSOANG00000039461.1"/>
</dbReference>
<protein>
    <recommendedName>
        <fullName evidence="4">Ubiquitin-like domain-containing protein</fullName>
    </recommendedName>
</protein>
<name>A0A6I8PHQ6_ORNAN</name>
<dbReference type="SUPFAM" id="SSF74924">
    <property type="entry name" value="Cap-Gly domain"/>
    <property type="match status" value="1"/>
</dbReference>
<keyword evidence="2" id="KW-0963">Cytoplasm</keyword>
<dbReference type="GO" id="GO:0031122">
    <property type="term" value="P:cytoplasmic microtubule organization"/>
    <property type="evidence" value="ECO:0000318"/>
    <property type="project" value="GO_Central"/>
</dbReference>
<dbReference type="InterPro" id="IPR045172">
    <property type="entry name" value="TBCB_Ubl"/>
</dbReference>
<sequence length="411" mass="44938">MRGGQFGSPPLSLLQPSGEGGDPAVSRLPIGQRWPELLSNARRLVRARRSPGWASGGEGGRRTEAGRGQDWSGCGPRSGRWPARGPQGRDEASRSGGGGGGGMDVAGVSAPVVTVFISSSLNSFRSEKRYNRGLTLAEFKCKLELVVGSPASCMDLELYGIDDKFCMKLDRDDALLGSYPVEDGCRIHVIDRSGARIGEYEDLSRVEKYEISQSAYEKRPDSVRSFLKRSKMGKFNEEEQSRREAEQEQRLAEEKALAEAMTVGSRCQVRAAGQPAKLGTVMYVGECHHRLPFSPGEEPAQASGQERARVWAVGEARSRERQIGRSWGPVSLSVRQQGRKSERKIPAIERLSLPRAPVDPPGCHPPIHSEHCENGNKTASGPHPPLPICRSHRVQTRILGRGQIRRTSGKT</sequence>
<proteinExistence type="predicted"/>